<dbReference type="GO" id="GO:0031419">
    <property type="term" value="F:cobalamin binding"/>
    <property type="evidence" value="ECO:0007669"/>
    <property type="project" value="UniProtKB-UniRule"/>
</dbReference>
<protein>
    <recommendedName>
        <fullName evidence="5">Ethanolamine ammonia-lyase small subunit</fullName>
        <shortName evidence="5">EAL small subunit</shortName>
        <ecNumber evidence="5">4.3.1.7</ecNumber>
    </recommendedName>
</protein>
<keyword evidence="2 5" id="KW-0456">Lyase</keyword>
<keyword evidence="3 5" id="KW-0170">Cobalt</keyword>
<comment type="subcellular location">
    <subcellularLocation>
        <location evidence="5">Bacterial microcompartment</location>
    </subcellularLocation>
</comment>
<dbReference type="InterPro" id="IPR042251">
    <property type="entry name" value="EutC_C"/>
</dbReference>
<comment type="cofactor">
    <cofactor evidence="5">
        <name>adenosylcob(III)alamin</name>
        <dbReference type="ChEBI" id="CHEBI:18408"/>
    </cofactor>
    <text evidence="5">Binds between the large and small subunits.</text>
</comment>
<organism evidence="6 7">
    <name type="scientific">Humisphaera borealis</name>
    <dbReference type="NCBI Taxonomy" id="2807512"/>
    <lineage>
        <taxon>Bacteria</taxon>
        <taxon>Pseudomonadati</taxon>
        <taxon>Planctomycetota</taxon>
        <taxon>Phycisphaerae</taxon>
        <taxon>Tepidisphaerales</taxon>
        <taxon>Tepidisphaeraceae</taxon>
        <taxon>Humisphaera</taxon>
    </lineage>
</organism>
<evidence type="ECO:0000256" key="3">
    <source>
        <dbReference type="ARBA" id="ARBA00023285"/>
    </source>
</evidence>
<feature type="binding site" evidence="5">
    <location>
        <position position="190"/>
    </location>
    <ligand>
        <name>adenosylcob(III)alamin</name>
        <dbReference type="ChEBI" id="CHEBI:18408"/>
    </ligand>
</feature>
<sequence>MPDPWQHLRKLTSARIALGRTGGSLPTGEVLKFSMDHALARDAVWAELDLDRLEAEVTDALSPAPPDTDLRKDAAVSACGVVRVTTLAGDRATYLQRPDWGRKLSPDSETKLTAVGPPEGVDVVIIVADGLSALAAQRQAPEVLRPLVPALLAGGLSIGPVVLATQARVGLQDEIGHRLRARCAVTLIGERPGLGTADSLGAYLVFDPKPGNTDADRNCVSNIRPEGLPPAVAAETLFHLITQSLVRKLSGVRLKDERVLTGPAATTILNETQIDRKTLVHE</sequence>
<dbReference type="KEGG" id="hbs:IPV69_10190"/>
<comment type="function">
    <text evidence="5">Catalyzes the deamination of various vicinal amino-alcohols to oxo compounds. Allows this organism to utilize ethanolamine as the sole source of nitrogen and carbon in the presence of external vitamin B12.</text>
</comment>
<dbReference type="InterPro" id="IPR042255">
    <property type="entry name" value="EutC_N"/>
</dbReference>
<dbReference type="GO" id="GO:0008851">
    <property type="term" value="F:ethanolamine ammonia-lyase activity"/>
    <property type="evidence" value="ECO:0007669"/>
    <property type="project" value="UniProtKB-UniRule"/>
</dbReference>
<dbReference type="Gene3D" id="1.10.30.40">
    <property type="entry name" value="Ethanolamine ammonia-lyase light chain (EutC), N-terminal domain"/>
    <property type="match status" value="1"/>
</dbReference>
<dbReference type="Pfam" id="PF05985">
    <property type="entry name" value="EutC"/>
    <property type="match status" value="1"/>
</dbReference>
<dbReference type="PANTHER" id="PTHR39330">
    <property type="entry name" value="ETHANOLAMINE AMMONIA-LYASE LIGHT CHAIN"/>
    <property type="match status" value="1"/>
</dbReference>
<comment type="subunit">
    <text evidence="5">The basic unit is a heterodimer which dimerizes to form tetramers. The heterotetramers trimerize; 6 large subunits form a core ring with 6 small subunits projecting outwards.</text>
</comment>
<reference evidence="6 7" key="1">
    <citation type="submission" date="2020-10" db="EMBL/GenBank/DDBJ databases">
        <title>Wide distribution of Phycisphaera-like planctomycetes from WD2101 soil group in peatlands and genome analysis of the first cultivated representative.</title>
        <authorList>
            <person name="Dedysh S.N."/>
            <person name="Beletsky A.V."/>
            <person name="Ivanova A."/>
            <person name="Kulichevskaya I.S."/>
            <person name="Suzina N.E."/>
            <person name="Philippov D.A."/>
            <person name="Rakitin A.L."/>
            <person name="Mardanov A.V."/>
            <person name="Ravin N.V."/>
        </authorList>
    </citation>
    <scope>NUCLEOTIDE SEQUENCE [LARGE SCALE GENOMIC DNA]</scope>
    <source>
        <strain evidence="6 7">M1803</strain>
    </source>
</reference>
<keyword evidence="4 5" id="KW-1283">Bacterial microcompartment</keyword>
<dbReference type="GO" id="GO:0009350">
    <property type="term" value="C:ethanolamine ammonia-lyase complex"/>
    <property type="evidence" value="ECO:0007669"/>
    <property type="project" value="UniProtKB-UniRule"/>
</dbReference>
<comment type="catalytic activity">
    <reaction evidence="5">
        <text>ethanolamine = acetaldehyde + NH4(+)</text>
        <dbReference type="Rhea" id="RHEA:15313"/>
        <dbReference type="ChEBI" id="CHEBI:15343"/>
        <dbReference type="ChEBI" id="CHEBI:28938"/>
        <dbReference type="ChEBI" id="CHEBI:57603"/>
        <dbReference type="EC" id="4.3.1.7"/>
    </reaction>
</comment>
<dbReference type="HAMAP" id="MF_00601">
    <property type="entry name" value="EutC"/>
    <property type="match status" value="1"/>
</dbReference>
<comment type="pathway">
    <text evidence="5">Amine and polyamine degradation; ethanolamine degradation.</text>
</comment>
<feature type="binding site" evidence="5">
    <location>
        <position position="169"/>
    </location>
    <ligand>
        <name>adenosylcob(III)alamin</name>
        <dbReference type="ChEBI" id="CHEBI:18408"/>
    </ligand>
</feature>
<dbReference type="UniPathway" id="UPA00560"/>
<dbReference type="Proteomes" id="UP000593765">
    <property type="component" value="Chromosome"/>
</dbReference>
<comment type="similarity">
    <text evidence="5">Belongs to the EutC family.</text>
</comment>
<dbReference type="GO" id="GO:0006520">
    <property type="term" value="P:amino acid metabolic process"/>
    <property type="evidence" value="ECO:0007669"/>
    <property type="project" value="InterPro"/>
</dbReference>
<evidence type="ECO:0000256" key="4">
    <source>
        <dbReference type="ARBA" id="ARBA00024446"/>
    </source>
</evidence>
<dbReference type="RefSeq" id="WP_206295006.1">
    <property type="nucleotide sequence ID" value="NZ_CP063458.1"/>
</dbReference>
<keyword evidence="7" id="KW-1185">Reference proteome</keyword>
<dbReference type="EMBL" id="CP063458">
    <property type="protein sequence ID" value="QOV91701.1"/>
    <property type="molecule type" value="Genomic_DNA"/>
</dbReference>
<dbReference type="PIRSF" id="PIRSF018982">
    <property type="entry name" value="EutC"/>
    <property type="match status" value="1"/>
</dbReference>
<evidence type="ECO:0000256" key="5">
    <source>
        <dbReference type="HAMAP-Rule" id="MF_00601"/>
    </source>
</evidence>
<dbReference type="Gene3D" id="3.40.50.11240">
    <property type="entry name" value="Ethanolamine ammonia-lyase light chain (EutC)"/>
    <property type="match status" value="1"/>
</dbReference>
<proteinExistence type="inferred from homology"/>
<dbReference type="GO" id="GO:0046336">
    <property type="term" value="P:ethanolamine catabolic process"/>
    <property type="evidence" value="ECO:0007669"/>
    <property type="project" value="UniProtKB-UniRule"/>
</dbReference>
<dbReference type="InterPro" id="IPR009246">
    <property type="entry name" value="EutC"/>
</dbReference>
<dbReference type="PANTHER" id="PTHR39330:SF1">
    <property type="entry name" value="ETHANOLAMINE AMMONIA-LYASE SMALL SUBUNIT"/>
    <property type="match status" value="1"/>
</dbReference>
<dbReference type="AlphaFoldDB" id="A0A7M2X3V2"/>
<evidence type="ECO:0000256" key="2">
    <source>
        <dbReference type="ARBA" id="ARBA00023239"/>
    </source>
</evidence>
<evidence type="ECO:0000313" key="7">
    <source>
        <dbReference type="Proteomes" id="UP000593765"/>
    </source>
</evidence>
<gene>
    <name evidence="5 6" type="primary">eutC</name>
    <name evidence="6" type="ORF">IPV69_10190</name>
</gene>
<feature type="binding site" evidence="5">
    <location>
        <position position="219"/>
    </location>
    <ligand>
        <name>adenosylcob(III)alamin</name>
        <dbReference type="ChEBI" id="CHEBI:18408"/>
    </ligand>
</feature>
<dbReference type="EC" id="4.3.1.7" evidence="5"/>
<name>A0A7M2X3V2_9BACT</name>
<evidence type="ECO:0000313" key="6">
    <source>
        <dbReference type="EMBL" id="QOV91701.1"/>
    </source>
</evidence>
<dbReference type="NCBIfam" id="NF003971">
    <property type="entry name" value="PRK05465.1"/>
    <property type="match status" value="1"/>
</dbReference>
<dbReference type="GO" id="GO:0031471">
    <property type="term" value="C:ethanolamine degradation polyhedral organelle"/>
    <property type="evidence" value="ECO:0007669"/>
    <property type="project" value="UniProtKB-UniRule"/>
</dbReference>
<evidence type="ECO:0000256" key="1">
    <source>
        <dbReference type="ARBA" id="ARBA00022628"/>
    </source>
</evidence>
<accession>A0A7M2X3V2</accession>
<keyword evidence="1 5" id="KW-0846">Cobalamin</keyword>